<name>A0AC35TND8_9BILA</name>
<proteinExistence type="predicted"/>
<protein>
    <submittedName>
        <fullName evidence="2">Serpentine receptor class gamma</fullName>
    </submittedName>
</protein>
<evidence type="ECO:0000313" key="1">
    <source>
        <dbReference type="Proteomes" id="UP000095286"/>
    </source>
</evidence>
<dbReference type="WBParaSite" id="RSKR_0000234733.1">
    <property type="protein sequence ID" value="RSKR_0000234733.1"/>
    <property type="gene ID" value="RSKR_0000234733"/>
</dbReference>
<sequence length="129" mass="15089">MYPIQLGLTILFFSYGIVSVILIILTLLLLHKTRNDPDMKSSYFRLQFFLGIIDLLAYLNSNCTNRIPNYGLAHQFFEQLMDNKVDIRFFNALAYYCTYAQYIGVLCLCGNRFSSIISPFRHERVRLLL</sequence>
<reference evidence="2" key="1">
    <citation type="submission" date="2016-11" db="UniProtKB">
        <authorList>
            <consortium name="WormBaseParasite"/>
        </authorList>
    </citation>
    <scope>IDENTIFICATION</scope>
    <source>
        <strain evidence="2">KR3021</strain>
    </source>
</reference>
<evidence type="ECO:0000313" key="2">
    <source>
        <dbReference type="WBParaSite" id="RSKR_0000234733.1"/>
    </source>
</evidence>
<dbReference type="Proteomes" id="UP000095286">
    <property type="component" value="Unplaced"/>
</dbReference>
<accession>A0AC35TND8</accession>
<organism evidence="1 2">
    <name type="scientific">Rhabditophanes sp. KR3021</name>
    <dbReference type="NCBI Taxonomy" id="114890"/>
    <lineage>
        <taxon>Eukaryota</taxon>
        <taxon>Metazoa</taxon>
        <taxon>Ecdysozoa</taxon>
        <taxon>Nematoda</taxon>
        <taxon>Chromadorea</taxon>
        <taxon>Rhabditida</taxon>
        <taxon>Tylenchina</taxon>
        <taxon>Panagrolaimomorpha</taxon>
        <taxon>Strongyloidoidea</taxon>
        <taxon>Alloionematidae</taxon>
        <taxon>Rhabditophanes</taxon>
    </lineage>
</organism>